<sequence>MEEIETLKDKVKQIESLEKRINATAEMVIELKNQFTKAISLIEKHIEEKIQEAFNMIGSQIELNQQNSSNPDIEENTGQNPNIQQENVNASLDIQSKALQLKIIEEVKNMNPWDKFVYAISNASSIGYLAQMLKGTEQPQNPTSNIDQTINIVKSVFGAMNDLYAMAVKTVSESKKLASAGLTKEDLKQMVKDVIMEFSSKEAQGE</sequence>
<protein>
    <submittedName>
        <fullName evidence="2">Uncharacterized protein</fullName>
    </submittedName>
</protein>
<dbReference type="AlphaFoldDB" id="A0A7C0Y502"/>
<dbReference type="Proteomes" id="UP000886289">
    <property type="component" value="Unassembled WGS sequence"/>
</dbReference>
<keyword evidence="1" id="KW-0175">Coiled coil</keyword>
<comment type="caution">
    <text evidence="2">The sequence shown here is derived from an EMBL/GenBank/DDBJ whole genome shotgun (WGS) entry which is preliminary data.</text>
</comment>
<feature type="coiled-coil region" evidence="1">
    <location>
        <begin position="4"/>
        <end position="34"/>
    </location>
</feature>
<evidence type="ECO:0000313" key="2">
    <source>
        <dbReference type="EMBL" id="HDD44578.1"/>
    </source>
</evidence>
<gene>
    <name evidence="2" type="ORF">ENG63_06950</name>
</gene>
<organism evidence="2">
    <name type="scientific">Desulfofervidus auxilii</name>
    <dbReference type="NCBI Taxonomy" id="1621989"/>
    <lineage>
        <taxon>Bacteria</taxon>
        <taxon>Pseudomonadati</taxon>
        <taxon>Thermodesulfobacteriota</taxon>
        <taxon>Candidatus Desulfofervidia</taxon>
        <taxon>Candidatus Desulfofervidales</taxon>
        <taxon>Candidatus Desulfofervidaceae</taxon>
        <taxon>Candidatus Desulfofervidus</taxon>
    </lineage>
</organism>
<evidence type="ECO:0000256" key="1">
    <source>
        <dbReference type="SAM" id="Coils"/>
    </source>
</evidence>
<proteinExistence type="predicted"/>
<reference evidence="2" key="1">
    <citation type="journal article" date="2020" name="mSystems">
        <title>Genome- and Community-Level Interaction Insights into Carbon Utilization and Element Cycling Functions of Hydrothermarchaeota in Hydrothermal Sediment.</title>
        <authorList>
            <person name="Zhou Z."/>
            <person name="Liu Y."/>
            <person name="Xu W."/>
            <person name="Pan J."/>
            <person name="Luo Z.H."/>
            <person name="Li M."/>
        </authorList>
    </citation>
    <scope>NUCLEOTIDE SEQUENCE [LARGE SCALE GENOMIC DNA]</scope>
    <source>
        <strain evidence="2">HyVt-233</strain>
    </source>
</reference>
<name>A0A7C0Y502_DESA2</name>
<dbReference type="EMBL" id="DRBS01000259">
    <property type="protein sequence ID" value="HDD44578.1"/>
    <property type="molecule type" value="Genomic_DNA"/>
</dbReference>
<accession>A0A7C0Y502</accession>